<keyword evidence="8" id="KW-1185">Reference proteome</keyword>
<dbReference type="SMART" id="SM00679">
    <property type="entry name" value="CTNS"/>
    <property type="match status" value="2"/>
</dbReference>
<keyword evidence="3 5" id="KW-1133">Transmembrane helix</keyword>
<evidence type="ECO:0000256" key="6">
    <source>
        <dbReference type="SAM" id="Phobius"/>
    </source>
</evidence>
<accession>A0AAN9B7H4</accession>
<dbReference type="InterPro" id="IPR016817">
    <property type="entry name" value="MannP-dilichol_defect-1"/>
</dbReference>
<reference evidence="7 8" key="1">
    <citation type="submission" date="2024-02" db="EMBL/GenBank/DDBJ databases">
        <title>Chromosome-scale genome assembly of the rough periwinkle Littorina saxatilis.</title>
        <authorList>
            <person name="De Jode A."/>
            <person name="Faria R."/>
            <person name="Formenti G."/>
            <person name="Sims Y."/>
            <person name="Smith T.P."/>
            <person name="Tracey A."/>
            <person name="Wood J.M.D."/>
            <person name="Zagrodzka Z.B."/>
            <person name="Johannesson K."/>
            <person name="Butlin R.K."/>
            <person name="Leder E.H."/>
        </authorList>
    </citation>
    <scope>NUCLEOTIDE SEQUENCE [LARGE SCALE GENOMIC DNA]</scope>
    <source>
        <strain evidence="7">Snail1</strain>
        <tissue evidence="7">Muscle</tissue>
    </source>
</reference>
<feature type="transmembrane region" description="Helical" evidence="6">
    <location>
        <begin position="107"/>
        <end position="132"/>
    </location>
</feature>
<evidence type="ECO:0000256" key="3">
    <source>
        <dbReference type="ARBA" id="ARBA00022989"/>
    </source>
</evidence>
<protein>
    <recommendedName>
        <fullName evidence="5">Solute carrier family 66 member 3</fullName>
    </recommendedName>
</protein>
<gene>
    <name evidence="7" type="ORF">V1264_023632</name>
</gene>
<organism evidence="7 8">
    <name type="scientific">Littorina saxatilis</name>
    <dbReference type="NCBI Taxonomy" id="31220"/>
    <lineage>
        <taxon>Eukaryota</taxon>
        <taxon>Metazoa</taxon>
        <taxon>Spiralia</taxon>
        <taxon>Lophotrochozoa</taxon>
        <taxon>Mollusca</taxon>
        <taxon>Gastropoda</taxon>
        <taxon>Caenogastropoda</taxon>
        <taxon>Littorinimorpha</taxon>
        <taxon>Littorinoidea</taxon>
        <taxon>Littorinidae</taxon>
        <taxon>Littorina</taxon>
    </lineage>
</organism>
<dbReference type="Pfam" id="PF04193">
    <property type="entry name" value="PQ-loop"/>
    <property type="match status" value="1"/>
</dbReference>
<sequence>MASATNSMLYTLCNFLSATVFIACLVLKVPQILSVFKKKSSKGLSTNSVLLELCGYTILLTYQCAKSYPLSTYLEYCFLVPQDVILLALVLHFMGRLSVGALPVFGIYLFVCYALAFRLVPDAVLTTCISLVTPISMSSKLLQIATLLRSKDAGTLSATTWGLATYSTLARSITTVVQTGDMAVLTTFSISFVLNSVMTTLVVFYQSRKTKGD</sequence>
<dbReference type="PIRSF" id="PIRSF023381">
    <property type="entry name" value="MannP-dilichol_defect-1p"/>
    <property type="match status" value="1"/>
</dbReference>
<dbReference type="PANTHER" id="PTHR12226">
    <property type="entry name" value="MANNOSE-P-DOLICHOL UTILIZATION DEFECT 1 LEC35 -RELATED"/>
    <property type="match status" value="1"/>
</dbReference>
<keyword evidence="4 5" id="KW-0472">Membrane</keyword>
<dbReference type="Proteomes" id="UP001374579">
    <property type="component" value="Unassembled WGS sequence"/>
</dbReference>
<dbReference type="PANTHER" id="PTHR12226:SF3">
    <property type="entry name" value="SOLUTE CARRIER FAMILY 66 MEMBER 3"/>
    <property type="match status" value="1"/>
</dbReference>
<comment type="subcellular location">
    <subcellularLocation>
        <location evidence="1 5">Membrane</location>
        <topology evidence="1 5">Multi-pass membrane protein</topology>
    </subcellularLocation>
</comment>
<feature type="transmembrane region" description="Helical" evidence="6">
    <location>
        <begin position="74"/>
        <end position="95"/>
    </location>
</feature>
<dbReference type="EMBL" id="JBAMIC010000011">
    <property type="protein sequence ID" value="KAK7100740.1"/>
    <property type="molecule type" value="Genomic_DNA"/>
</dbReference>
<evidence type="ECO:0000313" key="7">
    <source>
        <dbReference type="EMBL" id="KAK7100740.1"/>
    </source>
</evidence>
<dbReference type="InterPro" id="IPR006603">
    <property type="entry name" value="PQ-loop_rpt"/>
</dbReference>
<evidence type="ECO:0000313" key="8">
    <source>
        <dbReference type="Proteomes" id="UP001374579"/>
    </source>
</evidence>
<evidence type="ECO:0000256" key="5">
    <source>
        <dbReference type="PIRNR" id="PIRNR023381"/>
    </source>
</evidence>
<evidence type="ECO:0000256" key="4">
    <source>
        <dbReference type="ARBA" id="ARBA00023136"/>
    </source>
</evidence>
<feature type="transmembrane region" description="Helical" evidence="6">
    <location>
        <begin position="12"/>
        <end position="32"/>
    </location>
</feature>
<dbReference type="Gene3D" id="1.20.1280.290">
    <property type="match status" value="2"/>
</dbReference>
<dbReference type="GO" id="GO:0016020">
    <property type="term" value="C:membrane"/>
    <property type="evidence" value="ECO:0007669"/>
    <property type="project" value="UniProtKB-SubCell"/>
</dbReference>
<keyword evidence="2 5" id="KW-0812">Transmembrane</keyword>
<name>A0AAN9B7H4_9CAEN</name>
<comment type="caution">
    <text evidence="7">The sequence shown here is derived from an EMBL/GenBank/DDBJ whole genome shotgun (WGS) entry which is preliminary data.</text>
</comment>
<dbReference type="AlphaFoldDB" id="A0AAN9B7H4"/>
<evidence type="ECO:0000256" key="2">
    <source>
        <dbReference type="ARBA" id="ARBA00022692"/>
    </source>
</evidence>
<proteinExistence type="predicted"/>
<feature type="transmembrane region" description="Helical" evidence="6">
    <location>
        <begin position="182"/>
        <end position="205"/>
    </location>
</feature>
<evidence type="ECO:0000256" key="1">
    <source>
        <dbReference type="ARBA" id="ARBA00004141"/>
    </source>
</evidence>